<keyword evidence="7" id="KW-1185">Reference proteome</keyword>
<reference evidence="6 7" key="1">
    <citation type="submission" date="2020-02" db="EMBL/GenBank/DDBJ databases">
        <authorList>
            <person name="Ferguson B K."/>
        </authorList>
    </citation>
    <scope>NUCLEOTIDE SEQUENCE [LARGE SCALE GENOMIC DNA]</scope>
</reference>
<dbReference type="EMBL" id="CADCXV010001238">
    <property type="protein sequence ID" value="CAB0042884.1"/>
    <property type="molecule type" value="Genomic_DNA"/>
</dbReference>
<gene>
    <name evidence="6" type="ORF">TBRA_LOCUS14472</name>
</gene>
<evidence type="ECO:0000256" key="1">
    <source>
        <dbReference type="ARBA" id="ARBA00022723"/>
    </source>
</evidence>
<evidence type="ECO:0000313" key="7">
    <source>
        <dbReference type="Proteomes" id="UP000479190"/>
    </source>
</evidence>
<dbReference type="SUPFAM" id="SSF57850">
    <property type="entry name" value="RING/U-box"/>
    <property type="match status" value="1"/>
</dbReference>
<feature type="domain" description="RING-type" evidence="5">
    <location>
        <begin position="120"/>
        <end position="160"/>
    </location>
</feature>
<organism evidence="6 7">
    <name type="scientific">Trichogramma brassicae</name>
    <dbReference type="NCBI Taxonomy" id="86971"/>
    <lineage>
        <taxon>Eukaryota</taxon>
        <taxon>Metazoa</taxon>
        <taxon>Ecdysozoa</taxon>
        <taxon>Arthropoda</taxon>
        <taxon>Hexapoda</taxon>
        <taxon>Insecta</taxon>
        <taxon>Pterygota</taxon>
        <taxon>Neoptera</taxon>
        <taxon>Endopterygota</taxon>
        <taxon>Hymenoptera</taxon>
        <taxon>Apocrita</taxon>
        <taxon>Proctotrupomorpha</taxon>
        <taxon>Chalcidoidea</taxon>
        <taxon>Trichogrammatidae</taxon>
        <taxon>Trichogramma</taxon>
    </lineage>
</organism>
<dbReference type="Pfam" id="PF13639">
    <property type="entry name" value="zf-RING_2"/>
    <property type="match status" value="1"/>
</dbReference>
<dbReference type="PANTHER" id="PTHR46359">
    <property type="entry name" value="GEO07743P1"/>
    <property type="match status" value="1"/>
</dbReference>
<evidence type="ECO:0000256" key="3">
    <source>
        <dbReference type="ARBA" id="ARBA00022833"/>
    </source>
</evidence>
<dbReference type="GO" id="GO:0000151">
    <property type="term" value="C:ubiquitin ligase complex"/>
    <property type="evidence" value="ECO:0007669"/>
    <property type="project" value="TreeGrafter"/>
</dbReference>
<evidence type="ECO:0000256" key="4">
    <source>
        <dbReference type="PROSITE-ProRule" id="PRU00175"/>
    </source>
</evidence>
<dbReference type="GO" id="GO:0006511">
    <property type="term" value="P:ubiquitin-dependent protein catabolic process"/>
    <property type="evidence" value="ECO:0007669"/>
    <property type="project" value="TreeGrafter"/>
</dbReference>
<protein>
    <recommendedName>
        <fullName evidence="5">RING-type domain-containing protein</fullName>
    </recommendedName>
</protein>
<sequence length="176" mass="19247">MGNCLSCIGAGSQDNANLLSNSSDPALGIGASQDILRQPSMPYSEMASNYYPPSAVRDRYLHQQSTEMNSNQGIGIGFGLGGSNGPIINDEEQQVKLAKRLGLIQHLPTRKFDGNKKAECVICMMELTTGEEERYLPCMHTYHASCIDDWLLRSLTCPTCMEPVDSALINSYHPTS</sequence>
<keyword evidence="2 4" id="KW-0863">Zinc-finger</keyword>
<evidence type="ECO:0000256" key="2">
    <source>
        <dbReference type="ARBA" id="ARBA00022771"/>
    </source>
</evidence>
<dbReference type="InterPro" id="IPR001841">
    <property type="entry name" value="Znf_RING"/>
</dbReference>
<keyword evidence="1" id="KW-0479">Metal-binding</keyword>
<dbReference type="CDD" id="cd16468">
    <property type="entry name" value="RING-H2_RNF11"/>
    <property type="match status" value="1"/>
</dbReference>
<dbReference type="Proteomes" id="UP000479190">
    <property type="component" value="Unassembled WGS sequence"/>
</dbReference>
<dbReference type="InterPro" id="IPR013083">
    <property type="entry name" value="Znf_RING/FYVE/PHD"/>
</dbReference>
<dbReference type="AlphaFoldDB" id="A0A6H5IZ22"/>
<dbReference type="SMART" id="SM00184">
    <property type="entry name" value="RING"/>
    <property type="match status" value="1"/>
</dbReference>
<keyword evidence="3" id="KW-0862">Zinc</keyword>
<dbReference type="Gene3D" id="3.30.40.10">
    <property type="entry name" value="Zinc/RING finger domain, C3HC4 (zinc finger)"/>
    <property type="match status" value="1"/>
</dbReference>
<dbReference type="InterPro" id="IPR052804">
    <property type="entry name" value="UEC_component"/>
</dbReference>
<proteinExistence type="predicted"/>
<dbReference type="InterPro" id="IPR042981">
    <property type="entry name" value="RNF11_RING-H2"/>
</dbReference>
<dbReference type="GO" id="GO:0061630">
    <property type="term" value="F:ubiquitin protein ligase activity"/>
    <property type="evidence" value="ECO:0007669"/>
    <property type="project" value="TreeGrafter"/>
</dbReference>
<evidence type="ECO:0000313" key="6">
    <source>
        <dbReference type="EMBL" id="CAB0042884.1"/>
    </source>
</evidence>
<accession>A0A6H5IZ22</accession>
<evidence type="ECO:0000259" key="5">
    <source>
        <dbReference type="PROSITE" id="PS50089"/>
    </source>
</evidence>
<dbReference type="PANTHER" id="PTHR46359:SF2">
    <property type="entry name" value="GEO07743P1"/>
    <property type="match status" value="1"/>
</dbReference>
<dbReference type="OrthoDB" id="9984778at2759"/>
<dbReference type="GO" id="GO:0008270">
    <property type="term" value="F:zinc ion binding"/>
    <property type="evidence" value="ECO:0007669"/>
    <property type="project" value="UniProtKB-KW"/>
</dbReference>
<dbReference type="PROSITE" id="PS50089">
    <property type="entry name" value="ZF_RING_2"/>
    <property type="match status" value="1"/>
</dbReference>
<name>A0A6H5IZ22_9HYME</name>